<keyword evidence="1" id="KW-0732">Signal</keyword>
<name>A0ABY4TT70_9SPHN</name>
<evidence type="ECO:0000313" key="2">
    <source>
        <dbReference type="EMBL" id="URW75599.1"/>
    </source>
</evidence>
<dbReference type="Proteomes" id="UP001055580">
    <property type="component" value="Chromosome"/>
</dbReference>
<reference evidence="2" key="1">
    <citation type="submission" date="2022-05" db="EMBL/GenBank/DDBJ databases">
        <title>Sphingomonas sp. strain RMG20 Genome sequencing and assembly.</title>
        <authorList>
            <person name="Kim I."/>
        </authorList>
    </citation>
    <scope>NUCLEOTIDE SEQUENCE</scope>
    <source>
        <strain evidence="2">RMG20</strain>
    </source>
</reference>
<evidence type="ECO:0000256" key="1">
    <source>
        <dbReference type="SAM" id="SignalP"/>
    </source>
</evidence>
<protein>
    <recommendedName>
        <fullName evidence="4">LTXXQ motif family protein</fullName>
    </recommendedName>
</protein>
<feature type="signal peptide" evidence="1">
    <location>
        <begin position="1"/>
        <end position="19"/>
    </location>
</feature>
<gene>
    <name evidence="2" type="ORF">M9980_13925</name>
</gene>
<feature type="chain" id="PRO_5047193879" description="LTXXQ motif family protein" evidence="1">
    <location>
        <begin position="20"/>
        <end position="146"/>
    </location>
</feature>
<evidence type="ECO:0008006" key="4">
    <source>
        <dbReference type="Google" id="ProtNLM"/>
    </source>
</evidence>
<dbReference type="EMBL" id="CP098401">
    <property type="protein sequence ID" value="URW75599.1"/>
    <property type="molecule type" value="Genomic_DNA"/>
</dbReference>
<organism evidence="2 3">
    <name type="scientific">Sphingomonas donggukensis</name>
    <dbReference type="NCBI Taxonomy" id="2949093"/>
    <lineage>
        <taxon>Bacteria</taxon>
        <taxon>Pseudomonadati</taxon>
        <taxon>Pseudomonadota</taxon>
        <taxon>Alphaproteobacteria</taxon>
        <taxon>Sphingomonadales</taxon>
        <taxon>Sphingomonadaceae</taxon>
        <taxon>Sphingomonas</taxon>
    </lineage>
</organism>
<keyword evidence="3" id="KW-1185">Reference proteome</keyword>
<proteinExistence type="predicted"/>
<dbReference type="RefSeq" id="WP_250751965.1">
    <property type="nucleotide sequence ID" value="NZ_CP098401.1"/>
</dbReference>
<evidence type="ECO:0000313" key="3">
    <source>
        <dbReference type="Proteomes" id="UP001055580"/>
    </source>
</evidence>
<accession>A0ABY4TT70</accession>
<sequence length="146" mass="15549">MRLIPIAAALCVVAAPAAAQHRTPESDVARRMADPVVQDGAAAAISALAGIVLDTRVGPLARWTDPRDDIRPNDTLRDLKRREDPNFERHLHNDARRTLATAGAAAGDLAAMMGELRHTADRLQAAVAPIAGAYGAPAYDDYDDGY</sequence>